<dbReference type="PROSITE" id="PS51762">
    <property type="entry name" value="GH16_2"/>
    <property type="match status" value="1"/>
</dbReference>
<feature type="domain" description="GH16" evidence="3">
    <location>
        <begin position="24"/>
        <end position="287"/>
    </location>
</feature>
<feature type="signal peptide" evidence="2">
    <location>
        <begin position="1"/>
        <end position="18"/>
    </location>
</feature>
<dbReference type="InterPro" id="IPR013320">
    <property type="entry name" value="ConA-like_dom_sf"/>
</dbReference>
<dbReference type="InterPro" id="IPR000757">
    <property type="entry name" value="Beta-glucanase-like"/>
</dbReference>
<sequence>MRLLPLLMFACMLNTTMAQTLPFFVEGEDPRPSDKVWKPVDLLSDEFDGDELDVTKWTKEPAAKDWGWIGRPPGLFQPESVAVEEGNLRVTVGVLESPVVIKEKEFKYHGGIVRSLHPGTVGWYYECRMKANKTEMSSTFWLMTKGNAPKKLEFDIQECVGRTSELTAGWGRNWNQIFHSNAIRRPTEEQPEKIQIQNSVQTETPNWERYYVYGAWWKSPRELRFYLDGKYVYSLEPGVDWDVPSYYQMAIETYDWNPVPEDGGLVATASREERTTSYDWIRTWRLE</sequence>
<dbReference type="EMBL" id="JACHXU010000007">
    <property type="protein sequence ID" value="MBB3206742.1"/>
    <property type="molecule type" value="Genomic_DNA"/>
</dbReference>
<proteinExistence type="inferred from homology"/>
<organism evidence="4 5">
    <name type="scientific">Aporhodopirellula rubra</name>
    <dbReference type="NCBI Taxonomy" id="980271"/>
    <lineage>
        <taxon>Bacteria</taxon>
        <taxon>Pseudomonadati</taxon>
        <taxon>Planctomycetota</taxon>
        <taxon>Planctomycetia</taxon>
        <taxon>Pirellulales</taxon>
        <taxon>Pirellulaceae</taxon>
        <taxon>Aporhodopirellula</taxon>
    </lineage>
</organism>
<reference evidence="4 5" key="1">
    <citation type="submission" date="2020-08" db="EMBL/GenBank/DDBJ databases">
        <title>Genomic Encyclopedia of Type Strains, Phase III (KMG-III): the genomes of soil and plant-associated and newly described type strains.</title>
        <authorList>
            <person name="Whitman W."/>
        </authorList>
    </citation>
    <scope>NUCLEOTIDE SEQUENCE [LARGE SCALE GENOMIC DNA]</scope>
    <source>
        <strain evidence="4 5">CECT 8075</strain>
    </source>
</reference>
<accession>A0A7W5DYX2</accession>
<evidence type="ECO:0000313" key="4">
    <source>
        <dbReference type="EMBL" id="MBB3206742.1"/>
    </source>
</evidence>
<dbReference type="RefSeq" id="WP_246419613.1">
    <property type="nucleotide sequence ID" value="NZ_JACHXU010000007.1"/>
</dbReference>
<evidence type="ECO:0000256" key="2">
    <source>
        <dbReference type="SAM" id="SignalP"/>
    </source>
</evidence>
<keyword evidence="2" id="KW-0732">Signal</keyword>
<dbReference type="GO" id="GO:0005975">
    <property type="term" value="P:carbohydrate metabolic process"/>
    <property type="evidence" value="ECO:0007669"/>
    <property type="project" value="InterPro"/>
</dbReference>
<gene>
    <name evidence="4" type="ORF">FHS27_002554</name>
</gene>
<dbReference type="Gene3D" id="2.60.120.200">
    <property type="match status" value="1"/>
</dbReference>
<evidence type="ECO:0000256" key="1">
    <source>
        <dbReference type="ARBA" id="ARBA00006865"/>
    </source>
</evidence>
<evidence type="ECO:0000259" key="3">
    <source>
        <dbReference type="PROSITE" id="PS51762"/>
    </source>
</evidence>
<name>A0A7W5DYX2_9BACT</name>
<dbReference type="SUPFAM" id="SSF49899">
    <property type="entry name" value="Concanavalin A-like lectins/glucanases"/>
    <property type="match status" value="1"/>
</dbReference>
<protein>
    <recommendedName>
        <fullName evidence="3">GH16 domain-containing protein</fullName>
    </recommendedName>
</protein>
<comment type="caution">
    <text evidence="4">The sequence shown here is derived from an EMBL/GenBank/DDBJ whole genome shotgun (WGS) entry which is preliminary data.</text>
</comment>
<dbReference type="AlphaFoldDB" id="A0A7W5DYX2"/>
<keyword evidence="5" id="KW-1185">Reference proteome</keyword>
<evidence type="ECO:0000313" key="5">
    <source>
        <dbReference type="Proteomes" id="UP000536179"/>
    </source>
</evidence>
<dbReference type="Proteomes" id="UP000536179">
    <property type="component" value="Unassembled WGS sequence"/>
</dbReference>
<dbReference type="GO" id="GO:0004553">
    <property type="term" value="F:hydrolase activity, hydrolyzing O-glycosyl compounds"/>
    <property type="evidence" value="ECO:0007669"/>
    <property type="project" value="InterPro"/>
</dbReference>
<feature type="chain" id="PRO_5030992589" description="GH16 domain-containing protein" evidence="2">
    <location>
        <begin position="19"/>
        <end position="287"/>
    </location>
</feature>
<comment type="similarity">
    <text evidence="1">Belongs to the glycosyl hydrolase 16 family.</text>
</comment>